<protein>
    <recommendedName>
        <fullName evidence="3">FMN-binding domain-containing protein</fullName>
    </recommendedName>
</protein>
<feature type="region of interest" description="Disordered" evidence="1">
    <location>
        <begin position="31"/>
        <end position="93"/>
    </location>
</feature>
<organism evidence="4 5">
    <name type="scientific">Sinomonas flava</name>
    <dbReference type="NCBI Taxonomy" id="496857"/>
    <lineage>
        <taxon>Bacteria</taxon>
        <taxon>Bacillati</taxon>
        <taxon>Actinomycetota</taxon>
        <taxon>Actinomycetes</taxon>
        <taxon>Micrococcales</taxon>
        <taxon>Micrococcaceae</taxon>
        <taxon>Sinomonas</taxon>
    </lineage>
</organism>
<dbReference type="Proteomes" id="UP001500432">
    <property type="component" value="Unassembled WGS sequence"/>
</dbReference>
<evidence type="ECO:0000313" key="4">
    <source>
        <dbReference type="EMBL" id="GAA2202192.1"/>
    </source>
</evidence>
<dbReference type="Pfam" id="PF04205">
    <property type="entry name" value="FMN_bind"/>
    <property type="match status" value="1"/>
</dbReference>
<feature type="chain" id="PRO_5045822698" description="FMN-binding domain-containing protein" evidence="2">
    <location>
        <begin position="28"/>
        <end position="192"/>
    </location>
</feature>
<gene>
    <name evidence="4" type="ORF">GCM10009849_29630</name>
</gene>
<accession>A0ABN3BZQ3</accession>
<dbReference type="RefSeq" id="WP_344300543.1">
    <property type="nucleotide sequence ID" value="NZ_BAAAQW010000009.1"/>
</dbReference>
<feature type="compositionally biased region" description="Low complexity" evidence="1">
    <location>
        <begin position="31"/>
        <end position="47"/>
    </location>
</feature>
<dbReference type="Gene3D" id="3.90.1010.20">
    <property type="match status" value="1"/>
</dbReference>
<feature type="compositionally biased region" description="Low complexity" evidence="1">
    <location>
        <begin position="62"/>
        <end position="93"/>
    </location>
</feature>
<feature type="compositionally biased region" description="Gly residues" evidence="1">
    <location>
        <begin position="48"/>
        <end position="61"/>
    </location>
</feature>
<feature type="domain" description="FMN-binding" evidence="3">
    <location>
        <begin position="113"/>
        <end position="190"/>
    </location>
</feature>
<keyword evidence="2" id="KW-0732">Signal</keyword>
<name>A0ABN3BZQ3_9MICC</name>
<feature type="signal peptide" evidence="2">
    <location>
        <begin position="1"/>
        <end position="27"/>
    </location>
</feature>
<reference evidence="4 5" key="1">
    <citation type="journal article" date="2019" name="Int. J. Syst. Evol. Microbiol.">
        <title>The Global Catalogue of Microorganisms (GCM) 10K type strain sequencing project: providing services to taxonomists for standard genome sequencing and annotation.</title>
        <authorList>
            <consortium name="The Broad Institute Genomics Platform"/>
            <consortium name="The Broad Institute Genome Sequencing Center for Infectious Disease"/>
            <person name="Wu L."/>
            <person name="Ma J."/>
        </authorList>
    </citation>
    <scope>NUCLEOTIDE SEQUENCE [LARGE SCALE GENOMIC DNA]</scope>
    <source>
        <strain evidence="4 5">JCM 16034</strain>
    </source>
</reference>
<dbReference type="InterPro" id="IPR007329">
    <property type="entry name" value="FMN-bd"/>
</dbReference>
<evidence type="ECO:0000256" key="2">
    <source>
        <dbReference type="SAM" id="SignalP"/>
    </source>
</evidence>
<evidence type="ECO:0000256" key="1">
    <source>
        <dbReference type="SAM" id="MobiDB-lite"/>
    </source>
</evidence>
<keyword evidence="5" id="KW-1185">Reference proteome</keyword>
<evidence type="ECO:0000259" key="3">
    <source>
        <dbReference type="SMART" id="SM00900"/>
    </source>
</evidence>
<dbReference type="SMART" id="SM00900">
    <property type="entry name" value="FMN_bind"/>
    <property type="match status" value="1"/>
</dbReference>
<dbReference type="EMBL" id="BAAAQW010000009">
    <property type="protein sequence ID" value="GAA2202192.1"/>
    <property type="molecule type" value="Genomic_DNA"/>
</dbReference>
<comment type="caution">
    <text evidence="4">The sequence shown here is derived from an EMBL/GenBank/DDBJ whole genome shotgun (WGS) entry which is preliminary data.</text>
</comment>
<evidence type="ECO:0000313" key="5">
    <source>
        <dbReference type="Proteomes" id="UP001500432"/>
    </source>
</evidence>
<sequence>MRTRAAISASLASVGILAAGWQAGAQALDAAQATATGPGTGSTTAGGASSGTGTSGTGTSGGSSISAAGASSASGGSASSSGSSGSGSTSGQATTGAQAKAQATYAGKVVSTRFGTVQVQITVQNGKITDVAALKLTDAERKSQMISAQAAPILRSEVLQAQSADVQTVSGATVTSDAYLTSLQAALDAANL</sequence>
<proteinExistence type="predicted"/>